<dbReference type="PANTHER" id="PTHR42780:SF1">
    <property type="entry name" value="ISOLEUCINE--TRNA LIGASE, CYTOPLASMIC"/>
    <property type="match status" value="1"/>
</dbReference>
<keyword evidence="3 9" id="KW-0547">Nucleotide-binding</keyword>
<name>A0A2D6M1X7_9ARCH</name>
<dbReference type="PANTHER" id="PTHR42780">
    <property type="entry name" value="SOLEUCYL-TRNA SYNTHETASE"/>
    <property type="match status" value="1"/>
</dbReference>
<evidence type="ECO:0000256" key="4">
    <source>
        <dbReference type="ARBA" id="ARBA00022840"/>
    </source>
</evidence>
<dbReference type="InterPro" id="IPR009008">
    <property type="entry name" value="Val/Leu/Ile-tRNA-synth_edit"/>
</dbReference>
<dbReference type="Gene3D" id="1.10.730.10">
    <property type="entry name" value="Isoleucyl-tRNA Synthetase, Domain 1"/>
    <property type="match status" value="1"/>
</dbReference>
<accession>A0A2D6M1X7</accession>
<dbReference type="EC" id="6.1.1.5" evidence="1 8"/>
<dbReference type="GO" id="GO:0005524">
    <property type="term" value="F:ATP binding"/>
    <property type="evidence" value="ECO:0007669"/>
    <property type="project" value="UniProtKB-KW"/>
</dbReference>
<evidence type="ECO:0000313" key="13">
    <source>
        <dbReference type="Proteomes" id="UP000226592"/>
    </source>
</evidence>
<evidence type="ECO:0000256" key="7">
    <source>
        <dbReference type="ARBA" id="ARBA00048359"/>
    </source>
</evidence>
<keyword evidence="6 9" id="KW-0030">Aminoacyl-tRNA synthetase</keyword>
<dbReference type="InterPro" id="IPR023586">
    <property type="entry name" value="Ile-tRNA-ligase_type2"/>
</dbReference>
<dbReference type="GO" id="GO:0004822">
    <property type="term" value="F:isoleucine-tRNA ligase activity"/>
    <property type="evidence" value="ECO:0007669"/>
    <property type="project" value="UniProtKB-UniRule"/>
</dbReference>
<feature type="domain" description="Methionyl/Valyl/Leucyl/Isoleucyl-tRNA synthetase anticodon-binding" evidence="11">
    <location>
        <begin position="678"/>
        <end position="822"/>
    </location>
</feature>
<dbReference type="InterPro" id="IPR014729">
    <property type="entry name" value="Rossmann-like_a/b/a_fold"/>
</dbReference>
<dbReference type="Proteomes" id="UP000226592">
    <property type="component" value="Unassembled WGS sequence"/>
</dbReference>
<feature type="domain" description="Aminoacyl-tRNA synthetase class Ia" evidence="10">
    <location>
        <begin position="22"/>
        <end position="633"/>
    </location>
</feature>
<reference evidence="13" key="1">
    <citation type="submission" date="2017-09" db="EMBL/GenBank/DDBJ databases">
        <title>The Reconstruction of 2,631 Draft Metagenome-Assembled Genomes from the Global Oceans.</title>
        <authorList>
            <person name="Tully B.J."/>
            <person name="Graham E.D."/>
            <person name="Heidelberg J.F."/>
        </authorList>
    </citation>
    <scope>NUCLEOTIDE SEQUENCE [LARGE SCALE GENOMIC DNA]</scope>
</reference>
<sequence>MNDVSEKKQLEAYSGEKENVIKKFWAKEKIADKVKVQSSKQKKPYYFMDGPPYATGHIHMGTALNKILKDVSIRSRRMMGYNVFARAGYDTHGVPTEIKVEQKHGFKCKEDIETYGVEKFTKECRHFATEFINVMNGEFQNLGIWMDWENPYLTLSREYIDTVWWTFKQGADKGFLTEGIYPVHVCPHCETVVSFNEIEYSKQTDTAVYVKFKAKNLENTYFLIWTTTPWTLPGNMGIMVHPKYEYDFVKMSNGETWIIAKEKVQELMDSIEAGFSIEKTVKGKELDGTQYKNPLTPNLKLGKLKNAYRVILSERHVNLDEGTGLVHTAPGHGKEDFDEGRKAGLPAINPVNIDGSLKEEAGKYAGEKARVVDKDIIADLEEMGALVYKHDYTHDYPLCWRCKSPLLMLALPQYFFNVEKIRKKMVSLNREVNWVPKFMQGRMHDWLENLGDWPISRARYWGSPVPVWKCECGEQRVFGSVDELEKETGQKIPDPHKPMIDKVKVKCKCGKEMQRVSEILDVWFDSGVSSWAALEYPRDKKLFEKFWPADLNWEGTDQFRGWWNSELILSTIAFDKKPFKNIVVHGLVLDLNKRKMSKSQGNIVSPKEVIEKYNTDFLRYYLVQSSRGEDFAFNWDNFRDIGKFFNVLFNTYNYASMYLDVKLLDSSPLNTKELEVEDKWILSRLYSTVNDAIDAYETYTYYKGVQAIEKFVMEDFSRTYIKLVRAREDDAVNRTMSVCLDTLLRLLAPIAPHITEHLYQQLKQTAVGKAPDSVHLLGLPTTNKEMVNEKLEKEMANAIDIVQAVLALREQEKLRRRWPLKEVAIVSKTGKEFKNVLPIIARSCNVKKAVEVKAKPKGQYAETEVAGVIALLSTETDAALKEEWGLQELRRKIQDERKKAKLVPQQTVELLIASSDPEFLKKYQKEIEEGTNTKMKVVEGKKMETLLEREFAIELKA</sequence>
<keyword evidence="4 9" id="KW-0067">ATP-binding</keyword>
<evidence type="ECO:0000256" key="8">
    <source>
        <dbReference type="NCBIfam" id="TIGR00392"/>
    </source>
</evidence>
<comment type="similarity">
    <text evidence="9">Belongs to the class-I aminoacyl-tRNA synthetase family.</text>
</comment>
<dbReference type="InterPro" id="IPR009080">
    <property type="entry name" value="tRNAsynth_Ia_anticodon-bd"/>
</dbReference>
<gene>
    <name evidence="12" type="ORF">CL943_04035</name>
</gene>
<dbReference type="InterPro" id="IPR002300">
    <property type="entry name" value="aa-tRNA-synth_Ia"/>
</dbReference>
<evidence type="ECO:0000256" key="5">
    <source>
        <dbReference type="ARBA" id="ARBA00022917"/>
    </source>
</evidence>
<dbReference type="GO" id="GO:0005737">
    <property type="term" value="C:cytoplasm"/>
    <property type="evidence" value="ECO:0007669"/>
    <property type="project" value="UniProtKB-UniRule"/>
</dbReference>
<dbReference type="InterPro" id="IPR013155">
    <property type="entry name" value="M/V/L/I-tRNA-synth_anticd-bd"/>
</dbReference>
<dbReference type="Pfam" id="PF00133">
    <property type="entry name" value="tRNA-synt_1"/>
    <property type="match status" value="1"/>
</dbReference>
<dbReference type="SUPFAM" id="SSF50677">
    <property type="entry name" value="ValRS/IleRS/LeuRS editing domain"/>
    <property type="match status" value="1"/>
</dbReference>
<keyword evidence="2 9" id="KW-0436">Ligase</keyword>
<evidence type="ECO:0000259" key="11">
    <source>
        <dbReference type="Pfam" id="PF08264"/>
    </source>
</evidence>
<dbReference type="EMBL" id="NZBU01000012">
    <property type="protein sequence ID" value="MAG22442.1"/>
    <property type="molecule type" value="Genomic_DNA"/>
</dbReference>
<comment type="caution">
    <text evidence="12">The sequence shown here is derived from an EMBL/GenBank/DDBJ whole genome shotgun (WGS) entry which is preliminary data.</text>
</comment>
<dbReference type="SUPFAM" id="SSF52374">
    <property type="entry name" value="Nucleotidylyl transferase"/>
    <property type="match status" value="1"/>
</dbReference>
<evidence type="ECO:0000256" key="1">
    <source>
        <dbReference type="ARBA" id="ARBA00013165"/>
    </source>
</evidence>
<dbReference type="Gene3D" id="3.40.50.620">
    <property type="entry name" value="HUPs"/>
    <property type="match status" value="2"/>
</dbReference>
<proteinExistence type="inferred from homology"/>
<evidence type="ECO:0000256" key="3">
    <source>
        <dbReference type="ARBA" id="ARBA00022741"/>
    </source>
</evidence>
<dbReference type="GO" id="GO:0000049">
    <property type="term" value="F:tRNA binding"/>
    <property type="evidence" value="ECO:0007669"/>
    <property type="project" value="InterPro"/>
</dbReference>
<evidence type="ECO:0000256" key="9">
    <source>
        <dbReference type="RuleBase" id="RU363035"/>
    </source>
</evidence>
<dbReference type="PRINTS" id="PR00984">
    <property type="entry name" value="TRNASYNTHILE"/>
</dbReference>
<comment type="catalytic activity">
    <reaction evidence="7">
        <text>tRNA(Ile) + L-isoleucine + ATP = L-isoleucyl-tRNA(Ile) + AMP + diphosphate</text>
        <dbReference type="Rhea" id="RHEA:11060"/>
        <dbReference type="Rhea" id="RHEA-COMP:9666"/>
        <dbReference type="Rhea" id="RHEA-COMP:9695"/>
        <dbReference type="ChEBI" id="CHEBI:30616"/>
        <dbReference type="ChEBI" id="CHEBI:33019"/>
        <dbReference type="ChEBI" id="CHEBI:58045"/>
        <dbReference type="ChEBI" id="CHEBI:78442"/>
        <dbReference type="ChEBI" id="CHEBI:78528"/>
        <dbReference type="ChEBI" id="CHEBI:456215"/>
        <dbReference type="EC" id="6.1.1.5"/>
    </reaction>
</comment>
<dbReference type="CDD" id="cd00818">
    <property type="entry name" value="IleRS_core"/>
    <property type="match status" value="1"/>
</dbReference>
<dbReference type="PROSITE" id="PS00178">
    <property type="entry name" value="AA_TRNA_LIGASE_I"/>
    <property type="match status" value="1"/>
</dbReference>
<evidence type="ECO:0000313" key="12">
    <source>
        <dbReference type="EMBL" id="MAG22442.1"/>
    </source>
</evidence>
<protein>
    <recommendedName>
        <fullName evidence="1 8">Isoleucine--tRNA ligase</fullName>
        <ecNumber evidence="1 8">6.1.1.5</ecNumber>
    </recommendedName>
</protein>
<dbReference type="CDD" id="cd07961">
    <property type="entry name" value="Anticodon_Ia_Ile_ABEc"/>
    <property type="match status" value="1"/>
</dbReference>
<dbReference type="InterPro" id="IPR001412">
    <property type="entry name" value="aa-tRNA-synth_I_CS"/>
</dbReference>
<dbReference type="InterPro" id="IPR002301">
    <property type="entry name" value="Ile-tRNA-ligase"/>
</dbReference>
<keyword evidence="5 9" id="KW-0648">Protein biosynthesis</keyword>
<organism evidence="12 13">
    <name type="scientific">Candidatus Iainarchaeum sp</name>
    <dbReference type="NCBI Taxonomy" id="3101447"/>
    <lineage>
        <taxon>Archaea</taxon>
        <taxon>Candidatus Iainarchaeota</taxon>
        <taxon>Candidatus Iainarchaeia</taxon>
        <taxon>Candidatus Iainarchaeales</taxon>
        <taxon>Candidatus Iainarchaeaceae</taxon>
        <taxon>Candidatus Iainarchaeum</taxon>
    </lineage>
</organism>
<dbReference type="InterPro" id="IPR033709">
    <property type="entry name" value="Anticodon_Ile_ABEc"/>
</dbReference>
<evidence type="ECO:0000256" key="6">
    <source>
        <dbReference type="ARBA" id="ARBA00023146"/>
    </source>
</evidence>
<dbReference type="SUPFAM" id="SSF47323">
    <property type="entry name" value="Anticodon-binding domain of a subclass of class I aminoacyl-tRNA synthetases"/>
    <property type="match status" value="1"/>
</dbReference>
<dbReference type="Pfam" id="PF08264">
    <property type="entry name" value="Anticodon_1"/>
    <property type="match status" value="1"/>
</dbReference>
<evidence type="ECO:0000256" key="2">
    <source>
        <dbReference type="ARBA" id="ARBA00022598"/>
    </source>
</evidence>
<dbReference type="GO" id="GO:0002161">
    <property type="term" value="F:aminoacyl-tRNA deacylase activity"/>
    <property type="evidence" value="ECO:0007669"/>
    <property type="project" value="InterPro"/>
</dbReference>
<dbReference type="GO" id="GO:0006428">
    <property type="term" value="P:isoleucyl-tRNA aminoacylation"/>
    <property type="evidence" value="ECO:0007669"/>
    <property type="project" value="UniProtKB-UniRule"/>
</dbReference>
<dbReference type="NCBIfam" id="TIGR00392">
    <property type="entry name" value="ileS"/>
    <property type="match status" value="1"/>
</dbReference>
<dbReference type="AlphaFoldDB" id="A0A2D6M1X7"/>
<evidence type="ECO:0000259" key="10">
    <source>
        <dbReference type="Pfam" id="PF00133"/>
    </source>
</evidence>